<reference evidence="3 4" key="1">
    <citation type="submission" date="2024-06" db="EMBL/GenBank/DDBJ databases">
        <authorList>
            <person name="Woo H."/>
        </authorList>
    </citation>
    <scope>NUCLEOTIDE SEQUENCE [LARGE SCALE GENOMIC DNA]</scope>
    <source>
        <strain evidence="3 4">Si-c</strain>
    </source>
</reference>
<evidence type="ECO:0000256" key="1">
    <source>
        <dbReference type="SAM" id="MobiDB-lite"/>
    </source>
</evidence>
<organism evidence="3 4">
    <name type="scientific">Rhodanobacter lycopersici</name>
    <dbReference type="NCBI Taxonomy" id="3162487"/>
    <lineage>
        <taxon>Bacteria</taxon>
        <taxon>Pseudomonadati</taxon>
        <taxon>Pseudomonadota</taxon>
        <taxon>Gammaproteobacteria</taxon>
        <taxon>Lysobacterales</taxon>
        <taxon>Rhodanobacteraceae</taxon>
        <taxon>Rhodanobacter</taxon>
    </lineage>
</organism>
<dbReference type="Pfam" id="PF16074">
    <property type="entry name" value="PilW"/>
    <property type="match status" value="1"/>
</dbReference>
<protein>
    <submittedName>
        <fullName evidence="3">PilW family protein</fullName>
    </submittedName>
</protein>
<evidence type="ECO:0000313" key="3">
    <source>
        <dbReference type="EMBL" id="MEW9573125.1"/>
    </source>
</evidence>
<feature type="transmembrane region" description="Helical" evidence="2">
    <location>
        <begin position="43"/>
        <end position="66"/>
    </location>
</feature>
<dbReference type="InterPro" id="IPR032092">
    <property type="entry name" value="PilW"/>
</dbReference>
<keyword evidence="4" id="KW-1185">Reference proteome</keyword>
<comment type="caution">
    <text evidence="3">The sequence shown here is derived from an EMBL/GenBank/DDBJ whole genome shotgun (WGS) entry which is preliminary data.</text>
</comment>
<name>A0ABV3QH09_9GAMM</name>
<keyword evidence="2" id="KW-0472">Membrane</keyword>
<feature type="region of interest" description="Disordered" evidence="1">
    <location>
        <begin position="1"/>
        <end position="21"/>
    </location>
</feature>
<feature type="compositionally biased region" description="Basic residues" evidence="1">
    <location>
        <begin position="11"/>
        <end position="21"/>
    </location>
</feature>
<evidence type="ECO:0000313" key="4">
    <source>
        <dbReference type="Proteomes" id="UP001556220"/>
    </source>
</evidence>
<dbReference type="EMBL" id="JBFOHK010000004">
    <property type="protein sequence ID" value="MEW9573125.1"/>
    <property type="molecule type" value="Genomic_DNA"/>
</dbReference>
<proteinExistence type="predicted"/>
<gene>
    <name evidence="3" type="ORF">ABQJ54_15315</name>
</gene>
<keyword evidence="2" id="KW-1133">Transmembrane helix</keyword>
<dbReference type="Proteomes" id="UP001556220">
    <property type="component" value="Unassembled WGS sequence"/>
</dbReference>
<keyword evidence="2" id="KW-0812">Transmembrane</keyword>
<accession>A0ABV3QH09</accession>
<feature type="compositionally biased region" description="Basic and acidic residues" evidence="1">
    <location>
        <begin position="1"/>
        <end position="10"/>
    </location>
</feature>
<dbReference type="RefSeq" id="WP_367855179.1">
    <property type="nucleotide sequence ID" value="NZ_JBFOHK010000004.1"/>
</dbReference>
<evidence type="ECO:0000256" key="2">
    <source>
        <dbReference type="SAM" id="Phobius"/>
    </source>
</evidence>
<sequence length="392" mass="40152">MDRHPRPDHLQRRHQQPHPSLLHRGHLAMKYGTGRSRMGGFGLLELMLAAALGLIVVAGVIVIFVAQRQVYNNSSSQSLIQDSDNAIAALVTPVVRGAGFTGCGTIGNGVISSISSPATPLTFNANSTVQGYTGTMPASLVDNAGDDSTASDWTPSLDASITTASNGGPEQGSDVLVVIGAAQNASPIGVTAPITGSPIAVNDTTQLEAINGGGAQMVAVSDCSKSTIFMATGIGSDSVAFSSGPGSTPSYQANSQLIPVQQTVFFVAKGDGGQSALWQGVMTLPAGATTAAGAAWKMNEMVPGVAAMKVLYGIGAGGDETAGQYVDASEVSDWSQVTSVKLGFVVEGGLGSATVPPAAWSYTLFGKTVSMPADSRMRHVFYLTVNTRNTTL</sequence>